<evidence type="ECO:0000256" key="1">
    <source>
        <dbReference type="ARBA" id="ARBA00004651"/>
    </source>
</evidence>
<dbReference type="Gene3D" id="1.20.1250.20">
    <property type="entry name" value="MFS general substrate transporter like domains"/>
    <property type="match status" value="1"/>
</dbReference>
<feature type="transmembrane region" description="Helical" evidence="6">
    <location>
        <begin position="334"/>
        <end position="351"/>
    </location>
</feature>
<evidence type="ECO:0000256" key="4">
    <source>
        <dbReference type="ARBA" id="ARBA00022989"/>
    </source>
</evidence>
<feature type="transmembrane region" description="Helical" evidence="6">
    <location>
        <begin position="401"/>
        <end position="423"/>
    </location>
</feature>
<dbReference type="RefSeq" id="WP_167472321.1">
    <property type="nucleotide sequence ID" value="NZ_CP046172.1"/>
</dbReference>
<feature type="transmembrane region" description="Helical" evidence="6">
    <location>
        <begin position="118"/>
        <end position="137"/>
    </location>
</feature>
<keyword evidence="4 6" id="KW-1133">Transmembrane helix</keyword>
<evidence type="ECO:0000256" key="5">
    <source>
        <dbReference type="ARBA" id="ARBA00023136"/>
    </source>
</evidence>
<feature type="transmembrane region" description="Helical" evidence="6">
    <location>
        <begin position="55"/>
        <end position="75"/>
    </location>
</feature>
<dbReference type="InterPro" id="IPR020846">
    <property type="entry name" value="MFS_dom"/>
</dbReference>
<dbReference type="SUPFAM" id="SSF103473">
    <property type="entry name" value="MFS general substrate transporter"/>
    <property type="match status" value="1"/>
</dbReference>
<dbReference type="Pfam" id="PF07690">
    <property type="entry name" value="MFS_1"/>
    <property type="match status" value="1"/>
</dbReference>
<proteinExistence type="predicted"/>
<keyword evidence="9" id="KW-1185">Reference proteome</keyword>
<dbReference type="InterPro" id="IPR011701">
    <property type="entry name" value="MFS"/>
</dbReference>
<feature type="transmembrane region" description="Helical" evidence="6">
    <location>
        <begin position="357"/>
        <end position="380"/>
    </location>
</feature>
<dbReference type="GO" id="GO:0022857">
    <property type="term" value="F:transmembrane transporter activity"/>
    <property type="evidence" value="ECO:0007669"/>
    <property type="project" value="InterPro"/>
</dbReference>
<protein>
    <submittedName>
        <fullName evidence="8">MFS transporter</fullName>
    </submittedName>
</protein>
<dbReference type="Gene3D" id="1.20.1720.10">
    <property type="entry name" value="Multidrug resistance protein D"/>
    <property type="match status" value="1"/>
</dbReference>
<evidence type="ECO:0000259" key="7">
    <source>
        <dbReference type="PROSITE" id="PS50850"/>
    </source>
</evidence>
<dbReference type="InterPro" id="IPR036259">
    <property type="entry name" value="MFS_trans_sf"/>
</dbReference>
<dbReference type="PRINTS" id="PR01036">
    <property type="entry name" value="TCRTETB"/>
</dbReference>
<dbReference type="PROSITE" id="PS50850">
    <property type="entry name" value="MFS"/>
    <property type="match status" value="1"/>
</dbReference>
<feature type="transmembrane region" description="Helical" evidence="6">
    <location>
        <begin position="230"/>
        <end position="248"/>
    </location>
</feature>
<feature type="domain" description="Major facilitator superfamily (MFS) profile" evidence="7">
    <location>
        <begin position="21"/>
        <end position="457"/>
    </location>
</feature>
<organism evidence="8 9">
    <name type="scientific">Nocardia arthritidis</name>
    <dbReference type="NCBI Taxonomy" id="228602"/>
    <lineage>
        <taxon>Bacteria</taxon>
        <taxon>Bacillati</taxon>
        <taxon>Actinomycetota</taxon>
        <taxon>Actinomycetes</taxon>
        <taxon>Mycobacteriales</taxon>
        <taxon>Nocardiaceae</taxon>
        <taxon>Nocardia</taxon>
    </lineage>
</organism>
<evidence type="ECO:0000256" key="2">
    <source>
        <dbReference type="ARBA" id="ARBA00022448"/>
    </source>
</evidence>
<dbReference type="PANTHER" id="PTHR23501">
    <property type="entry name" value="MAJOR FACILITATOR SUPERFAMILY"/>
    <property type="match status" value="1"/>
</dbReference>
<name>A0A6G9Y7T5_9NOCA</name>
<reference evidence="8 9" key="1">
    <citation type="journal article" date="2019" name="ACS Chem. Biol.">
        <title>Identification and Mobilization of a Cryptic Antibiotic Biosynthesis Gene Locus from a Human-Pathogenic Nocardia Isolate.</title>
        <authorList>
            <person name="Herisse M."/>
            <person name="Ishida K."/>
            <person name="Porter J.L."/>
            <person name="Howden B."/>
            <person name="Hertweck C."/>
            <person name="Stinear T.P."/>
            <person name="Pidot S.J."/>
        </authorList>
    </citation>
    <scope>NUCLEOTIDE SEQUENCE [LARGE SCALE GENOMIC DNA]</scope>
    <source>
        <strain evidence="8 9">AUSMDU00012717</strain>
    </source>
</reference>
<sequence>MTSTEPAAGWRDLVTDGRIGAAIVLAGGTALYAISSYVTASLLPTAIQDIGGARYLAWATTVFVVASILSSTLVSKMLAVRGPIGSYLTGFGLFSVGTVICAASPVMAVMLVGRTVQGFGGGLLMGLGYSVIHIAYPQRLRARAAALVSAMWGVGTFVGPALGGVFAQLGVWRLAFVALAVLCVAIGAVVPFALRGSEPSGHAHRIPVASLALLTTAAALLSIGSVLHGGWTALAIAGALAVIAGFLAHERRAAVSVLPRLTFVRESPLRWIYLTMIGVAIGISLENFIPLFAQELGRMVPLVAGFVGAAASLAWTVAQIFSVNATGHRATERLRIVGPVVLSTGLFLTAICQIRDGGIAMIVVWIVCMMVAGAGIGLAWPHLATAVMGASPDPAEGQQAAAAIGTVQLIANTFGAAISGVLVNLGDPSPLRSARFLEIGLAVIAALGVLSALAARRPANQAVPAAALAETIA</sequence>
<dbReference type="GO" id="GO:0005886">
    <property type="term" value="C:plasma membrane"/>
    <property type="evidence" value="ECO:0007669"/>
    <property type="project" value="UniProtKB-SubCell"/>
</dbReference>
<accession>A0A6G9Y7T5</accession>
<evidence type="ECO:0000313" key="9">
    <source>
        <dbReference type="Proteomes" id="UP000503540"/>
    </source>
</evidence>
<dbReference type="PANTHER" id="PTHR23501:SF154">
    <property type="entry name" value="MULTIDRUG-EFFLUX TRANSPORTER RV1634-RELATED"/>
    <property type="match status" value="1"/>
</dbReference>
<evidence type="ECO:0000256" key="3">
    <source>
        <dbReference type="ARBA" id="ARBA00022692"/>
    </source>
</evidence>
<keyword evidence="5 6" id="KW-0472">Membrane</keyword>
<feature type="transmembrane region" description="Helical" evidence="6">
    <location>
        <begin position="21"/>
        <end position="43"/>
    </location>
</feature>
<feature type="transmembrane region" description="Helical" evidence="6">
    <location>
        <begin position="206"/>
        <end position="224"/>
    </location>
</feature>
<evidence type="ECO:0000256" key="6">
    <source>
        <dbReference type="SAM" id="Phobius"/>
    </source>
</evidence>
<feature type="transmembrane region" description="Helical" evidence="6">
    <location>
        <begin position="87"/>
        <end position="112"/>
    </location>
</feature>
<dbReference type="EMBL" id="CP046172">
    <property type="protein sequence ID" value="QIS09180.1"/>
    <property type="molecule type" value="Genomic_DNA"/>
</dbReference>
<dbReference type="KEGG" id="nah:F5544_06345"/>
<dbReference type="AlphaFoldDB" id="A0A6G9Y7T5"/>
<evidence type="ECO:0000313" key="8">
    <source>
        <dbReference type="EMBL" id="QIS09180.1"/>
    </source>
</evidence>
<feature type="transmembrane region" description="Helical" evidence="6">
    <location>
        <begin position="269"/>
        <end position="293"/>
    </location>
</feature>
<feature type="transmembrane region" description="Helical" evidence="6">
    <location>
        <begin position="299"/>
        <end position="322"/>
    </location>
</feature>
<feature type="transmembrane region" description="Helical" evidence="6">
    <location>
        <begin position="172"/>
        <end position="194"/>
    </location>
</feature>
<dbReference type="Proteomes" id="UP000503540">
    <property type="component" value="Chromosome"/>
</dbReference>
<feature type="transmembrane region" description="Helical" evidence="6">
    <location>
        <begin position="144"/>
        <end position="166"/>
    </location>
</feature>
<comment type="subcellular location">
    <subcellularLocation>
        <location evidence="1">Cell membrane</location>
        <topology evidence="1">Multi-pass membrane protein</topology>
    </subcellularLocation>
</comment>
<feature type="transmembrane region" description="Helical" evidence="6">
    <location>
        <begin position="435"/>
        <end position="455"/>
    </location>
</feature>
<keyword evidence="2" id="KW-0813">Transport</keyword>
<keyword evidence="3 6" id="KW-0812">Transmembrane</keyword>
<gene>
    <name evidence="8" type="ORF">F5544_06345</name>
</gene>